<gene>
    <name evidence="2" type="ORF">STCU_10931</name>
</gene>
<evidence type="ECO:0000313" key="2">
    <source>
        <dbReference type="EMBL" id="EPY16886.1"/>
    </source>
</evidence>
<sequence>MRWSLEHSNGARGYAAADASDEDGEALDAVRARAAGCYYCRCLRRRERRHARGCTRSADLRLLCAPSQYVIASPHLVLPPRAAAAAAPASGSEPQLWHTVCLPAFKVTGARRFRLLAHRGGGRRYRAPGRRRRTTTAQAGSGWRSRNTWSSRSVCCPHVIRAPPRTKTRAAAVDGSHTAAQASASWASWSSGSCPSTSHVTTSSSSSSWAAARRRSRRWMWTRRSRRGSTQT</sequence>
<keyword evidence="3" id="KW-1185">Reference proteome</keyword>
<dbReference type="Proteomes" id="UP000015354">
    <property type="component" value="Unassembled WGS sequence"/>
</dbReference>
<dbReference type="AlphaFoldDB" id="S9UQG0"/>
<evidence type="ECO:0000313" key="3">
    <source>
        <dbReference type="Proteomes" id="UP000015354"/>
    </source>
</evidence>
<feature type="region of interest" description="Disordered" evidence="1">
    <location>
        <begin position="197"/>
        <end position="232"/>
    </location>
</feature>
<name>S9UQG0_9TRYP</name>
<feature type="region of interest" description="Disordered" evidence="1">
    <location>
        <begin position="122"/>
        <end position="145"/>
    </location>
</feature>
<reference evidence="2 3" key="1">
    <citation type="journal article" date="2013" name="PLoS ONE">
        <title>Predicting the Proteins of Angomonas deanei, Strigomonas culicis and Their Respective Endosymbionts Reveals New Aspects of the Trypanosomatidae Family.</title>
        <authorList>
            <person name="Motta M.C."/>
            <person name="Martins A.C."/>
            <person name="de Souza S.S."/>
            <person name="Catta-Preta C.M."/>
            <person name="Silva R."/>
            <person name="Klein C.C."/>
            <person name="de Almeida L.G."/>
            <person name="de Lima Cunha O."/>
            <person name="Ciapina L.P."/>
            <person name="Brocchi M."/>
            <person name="Colabardini A.C."/>
            <person name="de Araujo Lima B."/>
            <person name="Machado C.R."/>
            <person name="de Almeida Soares C.M."/>
            <person name="Probst C.M."/>
            <person name="de Menezes C.B."/>
            <person name="Thompson C.E."/>
            <person name="Bartholomeu D.C."/>
            <person name="Gradia D.F."/>
            <person name="Pavoni D.P."/>
            <person name="Grisard E.C."/>
            <person name="Fantinatti-Garboggini F."/>
            <person name="Marchini F.K."/>
            <person name="Rodrigues-Luiz G.F."/>
            <person name="Wagner G."/>
            <person name="Goldman G.H."/>
            <person name="Fietto J.L."/>
            <person name="Elias M.C."/>
            <person name="Goldman M.H."/>
            <person name="Sagot M.F."/>
            <person name="Pereira M."/>
            <person name="Stoco P.H."/>
            <person name="de Mendonca-Neto R.P."/>
            <person name="Teixeira S.M."/>
            <person name="Maciel T.E."/>
            <person name="de Oliveira Mendes T.A."/>
            <person name="Urmenyi T.P."/>
            <person name="de Souza W."/>
            <person name="Schenkman S."/>
            <person name="de Vasconcelos A.T."/>
        </authorList>
    </citation>
    <scope>NUCLEOTIDE SEQUENCE [LARGE SCALE GENOMIC DNA]</scope>
</reference>
<comment type="caution">
    <text evidence="2">The sequence shown here is derived from an EMBL/GenBank/DDBJ whole genome shotgun (WGS) entry which is preliminary data.</text>
</comment>
<organism evidence="2 3">
    <name type="scientific">Strigomonas culicis</name>
    <dbReference type="NCBI Taxonomy" id="28005"/>
    <lineage>
        <taxon>Eukaryota</taxon>
        <taxon>Discoba</taxon>
        <taxon>Euglenozoa</taxon>
        <taxon>Kinetoplastea</taxon>
        <taxon>Metakinetoplastina</taxon>
        <taxon>Trypanosomatida</taxon>
        <taxon>Trypanosomatidae</taxon>
        <taxon>Strigomonadinae</taxon>
        <taxon>Strigomonas</taxon>
    </lineage>
</organism>
<protein>
    <submittedName>
        <fullName evidence="2">Uncharacterized protein</fullName>
    </submittedName>
</protein>
<proteinExistence type="predicted"/>
<feature type="compositionally biased region" description="Basic residues" evidence="1">
    <location>
        <begin position="122"/>
        <end position="134"/>
    </location>
</feature>
<accession>S9UQG0</accession>
<feature type="compositionally biased region" description="Basic residues" evidence="1">
    <location>
        <begin position="212"/>
        <end position="232"/>
    </location>
</feature>
<dbReference type="EMBL" id="ATMH01010822">
    <property type="protein sequence ID" value="EPY16886.1"/>
    <property type="molecule type" value="Genomic_DNA"/>
</dbReference>
<feature type="compositionally biased region" description="Low complexity" evidence="1">
    <location>
        <begin position="197"/>
        <end position="211"/>
    </location>
</feature>
<evidence type="ECO:0000256" key="1">
    <source>
        <dbReference type="SAM" id="MobiDB-lite"/>
    </source>
</evidence>